<dbReference type="PATRIC" id="fig|1276258.3.peg.515"/>
<protein>
    <recommendedName>
        <fullName evidence="3">Sulfurtransferase-like selenium metabolism protein YedF</fullName>
    </recommendedName>
</protein>
<sequence length="114" mass="12808">MIRNVVLLTNTIIGSNDDPELGEKLILSFIYSLCNSPDDDLPSHIILYSKAAKLVTINDQLCTHFLELQHRKVSILVCGTCLDYYDIKKLLFGKVSNMLEIVSILNNSTKVIKP</sequence>
<name>V5RIG9_SPIAP</name>
<dbReference type="Proteomes" id="UP000018550">
    <property type="component" value="Chromosome"/>
</dbReference>
<dbReference type="EMBL" id="CP006682">
    <property type="protein sequence ID" value="AHB36354.1"/>
    <property type="molecule type" value="Genomic_DNA"/>
</dbReference>
<dbReference type="InterPro" id="IPR027396">
    <property type="entry name" value="DsrEFH-like"/>
</dbReference>
<dbReference type="KEGG" id="sapi:SAPIS_v1c05090"/>
<dbReference type="RefSeq" id="WP_023789357.1">
    <property type="nucleotide sequence ID" value="NC_022998.1"/>
</dbReference>
<evidence type="ECO:0000313" key="1">
    <source>
        <dbReference type="EMBL" id="AHB36354.1"/>
    </source>
</evidence>
<reference evidence="1 2" key="1">
    <citation type="journal article" date="2014" name="Genome Announc.">
        <title>Complete Genome Sequence of Spiroplasma apis B31T (ATCC 33834), a Bacterium Associated with May Disease of Honeybees (Apis mellifera).</title>
        <authorList>
            <person name="Ku C."/>
            <person name="Lo W.S."/>
            <person name="Chen L.L."/>
            <person name="Kuo C.H."/>
        </authorList>
    </citation>
    <scope>NUCLEOTIDE SEQUENCE [LARGE SCALE GENOMIC DNA]</scope>
    <source>
        <strain evidence="1">B31</strain>
    </source>
</reference>
<dbReference type="STRING" id="1276258.SAPIS_v1c05090"/>
<dbReference type="eggNOG" id="COG0425">
    <property type="taxonomic scope" value="Bacteria"/>
</dbReference>
<evidence type="ECO:0000313" key="2">
    <source>
        <dbReference type="Proteomes" id="UP000018550"/>
    </source>
</evidence>
<keyword evidence="2" id="KW-1185">Reference proteome</keyword>
<accession>V5RIG9</accession>
<dbReference type="SUPFAM" id="SSF75169">
    <property type="entry name" value="DsrEFH-like"/>
    <property type="match status" value="1"/>
</dbReference>
<proteinExistence type="predicted"/>
<gene>
    <name evidence="1" type="ORF">SAPIS_v1c05090</name>
</gene>
<evidence type="ECO:0008006" key="3">
    <source>
        <dbReference type="Google" id="ProtNLM"/>
    </source>
</evidence>
<dbReference type="OrthoDB" id="9801500at2"/>
<dbReference type="AlphaFoldDB" id="V5RIG9"/>
<organism evidence="1 2">
    <name type="scientific">Spiroplasma apis B31</name>
    <dbReference type="NCBI Taxonomy" id="1276258"/>
    <lineage>
        <taxon>Bacteria</taxon>
        <taxon>Bacillati</taxon>
        <taxon>Mycoplasmatota</taxon>
        <taxon>Mollicutes</taxon>
        <taxon>Entomoplasmatales</taxon>
        <taxon>Spiroplasmataceae</taxon>
        <taxon>Spiroplasma</taxon>
    </lineage>
</organism>
<dbReference type="HOGENOM" id="CLU_097491_1_0_14"/>